<dbReference type="Gene3D" id="2.40.33.10">
    <property type="entry name" value="PK beta-barrel domain-like"/>
    <property type="match status" value="1"/>
</dbReference>
<dbReference type="Gene3D" id="3.40.1380.20">
    <property type="entry name" value="Pyruvate kinase, C-terminal domain"/>
    <property type="match status" value="1"/>
</dbReference>
<evidence type="ECO:0000256" key="13">
    <source>
        <dbReference type="ARBA" id="ARBA00022842"/>
    </source>
</evidence>
<dbReference type="SUPFAM" id="SSF52009">
    <property type="entry name" value="Phosphohistidine domain"/>
    <property type="match status" value="1"/>
</dbReference>
<comment type="cofactor">
    <cofactor evidence="2">
        <name>K(+)</name>
        <dbReference type="ChEBI" id="CHEBI:29103"/>
    </cofactor>
</comment>
<evidence type="ECO:0000256" key="1">
    <source>
        <dbReference type="ARBA" id="ARBA00001946"/>
    </source>
</evidence>
<evidence type="ECO:0000256" key="17">
    <source>
        <dbReference type="NCBIfam" id="TIGR01064"/>
    </source>
</evidence>
<keyword evidence="8 18" id="KW-0808">Transferase</keyword>
<dbReference type="Gene3D" id="3.50.30.10">
    <property type="entry name" value="Phosphohistidine domain"/>
    <property type="match status" value="1"/>
</dbReference>
<feature type="domain" description="PEP-utilising enzyme mobile" evidence="20">
    <location>
        <begin position="507"/>
        <end position="576"/>
    </location>
</feature>
<protein>
    <recommendedName>
        <fullName evidence="7 17">Pyruvate kinase</fullName>
        <ecNumber evidence="6 17">2.7.1.40</ecNumber>
    </recommendedName>
</protein>
<gene>
    <name evidence="22" type="primary">pyk</name>
    <name evidence="22" type="ORF">H8696_05380</name>
</gene>
<dbReference type="InterPro" id="IPR015795">
    <property type="entry name" value="Pyrv_Knase_C"/>
</dbReference>
<keyword evidence="9" id="KW-0479">Metal-binding</keyword>
<dbReference type="GO" id="GO:0030955">
    <property type="term" value="F:potassium ion binding"/>
    <property type="evidence" value="ECO:0007669"/>
    <property type="project" value="UniProtKB-UniRule"/>
</dbReference>
<dbReference type="InterPro" id="IPR011037">
    <property type="entry name" value="Pyrv_Knase-like_insert_dom_sf"/>
</dbReference>
<dbReference type="InterPro" id="IPR036637">
    <property type="entry name" value="Phosphohistidine_dom_sf"/>
</dbReference>
<dbReference type="EC" id="2.7.1.40" evidence="6 17"/>
<accession>A0A926D4E8</accession>
<evidence type="ECO:0000256" key="18">
    <source>
        <dbReference type="RuleBase" id="RU000504"/>
    </source>
</evidence>
<keyword evidence="16 22" id="KW-0670">Pyruvate</keyword>
<dbReference type="FunFam" id="3.20.20.60:FF:000001">
    <property type="entry name" value="Pyruvate kinase"/>
    <property type="match status" value="1"/>
</dbReference>
<dbReference type="InterPro" id="IPR015813">
    <property type="entry name" value="Pyrv/PenolPyrv_kinase-like_dom"/>
</dbReference>
<dbReference type="InterPro" id="IPR008279">
    <property type="entry name" value="PEP-util_enz_mobile_dom"/>
</dbReference>
<comment type="caution">
    <text evidence="22">The sequence shown here is derived from an EMBL/GenBank/DDBJ whole genome shotgun (WGS) entry which is preliminary data.</text>
</comment>
<dbReference type="GO" id="GO:0005524">
    <property type="term" value="F:ATP binding"/>
    <property type="evidence" value="ECO:0007669"/>
    <property type="project" value="UniProtKB-KW"/>
</dbReference>
<evidence type="ECO:0000313" key="22">
    <source>
        <dbReference type="EMBL" id="MBC8531277.1"/>
    </source>
</evidence>
<dbReference type="Gene3D" id="3.20.20.60">
    <property type="entry name" value="Phosphoenolpyruvate-binding domains"/>
    <property type="match status" value="1"/>
</dbReference>
<dbReference type="GO" id="GO:0004743">
    <property type="term" value="F:pyruvate kinase activity"/>
    <property type="evidence" value="ECO:0007669"/>
    <property type="project" value="UniProtKB-UniRule"/>
</dbReference>
<dbReference type="SUPFAM" id="SSF50800">
    <property type="entry name" value="PK beta-barrel domain-like"/>
    <property type="match status" value="1"/>
</dbReference>
<evidence type="ECO:0000256" key="12">
    <source>
        <dbReference type="ARBA" id="ARBA00022840"/>
    </source>
</evidence>
<evidence type="ECO:0000256" key="11">
    <source>
        <dbReference type="ARBA" id="ARBA00022777"/>
    </source>
</evidence>
<evidence type="ECO:0000259" key="19">
    <source>
        <dbReference type="Pfam" id="PF00224"/>
    </source>
</evidence>
<evidence type="ECO:0000259" key="21">
    <source>
        <dbReference type="Pfam" id="PF02887"/>
    </source>
</evidence>
<dbReference type="Pfam" id="PF02887">
    <property type="entry name" value="PK_C"/>
    <property type="match status" value="1"/>
</dbReference>
<keyword evidence="11 18" id="KW-0418">Kinase</keyword>
<keyword evidence="15 18" id="KW-0324">Glycolysis</keyword>
<evidence type="ECO:0000256" key="16">
    <source>
        <dbReference type="ARBA" id="ARBA00023317"/>
    </source>
</evidence>
<dbReference type="InterPro" id="IPR036918">
    <property type="entry name" value="Pyrv_Knase_C_sf"/>
</dbReference>
<dbReference type="InterPro" id="IPR040442">
    <property type="entry name" value="Pyrv_kinase-like_dom_sf"/>
</dbReference>
<keyword evidence="10" id="KW-0547">Nucleotide-binding</keyword>
<evidence type="ECO:0000256" key="2">
    <source>
        <dbReference type="ARBA" id="ARBA00001958"/>
    </source>
</evidence>
<evidence type="ECO:0000256" key="8">
    <source>
        <dbReference type="ARBA" id="ARBA00022679"/>
    </source>
</evidence>
<evidence type="ECO:0000256" key="6">
    <source>
        <dbReference type="ARBA" id="ARBA00012142"/>
    </source>
</evidence>
<dbReference type="FunFam" id="2.40.33.10:FF:000001">
    <property type="entry name" value="Pyruvate kinase"/>
    <property type="match status" value="1"/>
</dbReference>
<dbReference type="GO" id="GO:0006950">
    <property type="term" value="P:response to stress"/>
    <property type="evidence" value="ECO:0007669"/>
    <property type="project" value="UniProtKB-ARBA"/>
</dbReference>
<proteinExistence type="inferred from homology"/>
<evidence type="ECO:0000256" key="3">
    <source>
        <dbReference type="ARBA" id="ARBA00004997"/>
    </source>
</evidence>
<dbReference type="PRINTS" id="PR01050">
    <property type="entry name" value="PYRUVTKNASE"/>
</dbReference>
<keyword evidence="23" id="KW-1185">Reference proteome</keyword>
<dbReference type="SUPFAM" id="SSF52935">
    <property type="entry name" value="PK C-terminal domain-like"/>
    <property type="match status" value="1"/>
</dbReference>
<keyword evidence="14" id="KW-0630">Potassium</keyword>
<evidence type="ECO:0000256" key="4">
    <source>
        <dbReference type="ARBA" id="ARBA00006237"/>
    </source>
</evidence>
<comment type="similarity">
    <text evidence="4">In the C-terminal section; belongs to the PEP-utilizing enzyme family.</text>
</comment>
<comment type="catalytic activity">
    <reaction evidence="18">
        <text>pyruvate + ATP = phosphoenolpyruvate + ADP + H(+)</text>
        <dbReference type="Rhea" id="RHEA:18157"/>
        <dbReference type="ChEBI" id="CHEBI:15361"/>
        <dbReference type="ChEBI" id="CHEBI:15378"/>
        <dbReference type="ChEBI" id="CHEBI:30616"/>
        <dbReference type="ChEBI" id="CHEBI:58702"/>
        <dbReference type="ChEBI" id="CHEBI:456216"/>
        <dbReference type="EC" id="2.7.1.40"/>
    </reaction>
</comment>
<evidence type="ECO:0000256" key="5">
    <source>
        <dbReference type="ARBA" id="ARBA00008663"/>
    </source>
</evidence>
<dbReference type="PANTHER" id="PTHR11817">
    <property type="entry name" value="PYRUVATE KINASE"/>
    <property type="match status" value="1"/>
</dbReference>
<sequence length="586" mass="63389">MRRTKIVCTLGPSTNTLEKIEELIREGMNVARLNMSHGDYPEHKKRIDWVKEVRAKLGVPVALMLDTKGPEIRLGSFKNHQIQLIEGQQFTLTIREVEGDETQVSVSHKGLVDDVSVGVKILLDDGLVGLEVQEIKGTDILCRVLNGGSVGDHKGVNVPGAHISLPAVTEKDVADIRFGVEMDVDYIAASFVRRASDVMEIRKILEDAGNTSIQIISKIENQQGVSNVDEILRVSDGLMVARGDLGVEIPNEEVPVLQKVLIRRCNAAGKPVITATQMLDSMIRNPRPTRAETGDVANAVLDGTDAVMLSGETAAGKYPIEALKTMAKIAGRVERALTMVPRETVKCEKRDTFSVTNAVSHACYSIAMDLRAAAIITPTRSGSTARRVSKYRPMPCQLIATTNDEHVYHQLALIWGVHPFLTQLWPDIDEMIDYSVKAASERSLVKNGDVVVITAGVPVGVSGTTNLLKVHVVGDVLVRGRGVGNKTAFGRVCVVRNEEDAKKKFLAGDVLVTPMTDNSLLPYIKKASAIVVQGGDLLSHAAVVGLALDIPVILDAENACSVLKDGIHITIDPSTGFIYNGETKTA</sequence>
<dbReference type="EMBL" id="JACRSR010000001">
    <property type="protein sequence ID" value="MBC8531277.1"/>
    <property type="molecule type" value="Genomic_DNA"/>
</dbReference>
<dbReference type="AlphaFoldDB" id="A0A926D4E8"/>
<dbReference type="Pfam" id="PF00391">
    <property type="entry name" value="PEP-utilizers"/>
    <property type="match status" value="1"/>
</dbReference>
<evidence type="ECO:0000256" key="10">
    <source>
        <dbReference type="ARBA" id="ARBA00022741"/>
    </source>
</evidence>
<evidence type="ECO:0000259" key="20">
    <source>
        <dbReference type="Pfam" id="PF00391"/>
    </source>
</evidence>
<evidence type="ECO:0000256" key="9">
    <source>
        <dbReference type="ARBA" id="ARBA00022723"/>
    </source>
</evidence>
<organism evidence="22 23">
    <name type="scientific">Gehongia tenuis</name>
    <dbReference type="NCBI Taxonomy" id="2763655"/>
    <lineage>
        <taxon>Bacteria</taxon>
        <taxon>Bacillati</taxon>
        <taxon>Bacillota</taxon>
        <taxon>Clostridia</taxon>
        <taxon>Christensenellales</taxon>
        <taxon>Christensenellaceae</taxon>
        <taxon>Gehongia</taxon>
    </lineage>
</organism>
<dbReference type="NCBIfam" id="TIGR01064">
    <property type="entry name" value="pyruv_kin"/>
    <property type="match status" value="1"/>
</dbReference>
<comment type="similarity">
    <text evidence="5 18">Belongs to the pyruvate kinase family.</text>
</comment>
<dbReference type="SUPFAM" id="SSF51621">
    <property type="entry name" value="Phosphoenolpyruvate/pyruvate domain"/>
    <property type="match status" value="1"/>
</dbReference>
<dbReference type="GO" id="GO:0016301">
    <property type="term" value="F:kinase activity"/>
    <property type="evidence" value="ECO:0007669"/>
    <property type="project" value="UniProtKB-KW"/>
</dbReference>
<feature type="domain" description="Pyruvate kinase barrel" evidence="19">
    <location>
        <begin position="1"/>
        <end position="322"/>
    </location>
</feature>
<evidence type="ECO:0000256" key="7">
    <source>
        <dbReference type="ARBA" id="ARBA00018587"/>
    </source>
</evidence>
<dbReference type="InterPro" id="IPR018209">
    <property type="entry name" value="Pyrv_Knase_AS"/>
</dbReference>
<dbReference type="RefSeq" id="WP_249315588.1">
    <property type="nucleotide sequence ID" value="NZ_JACRSR010000001.1"/>
</dbReference>
<comment type="cofactor">
    <cofactor evidence="1">
        <name>Mg(2+)</name>
        <dbReference type="ChEBI" id="CHEBI:18420"/>
    </cofactor>
</comment>
<dbReference type="NCBIfam" id="NF004491">
    <property type="entry name" value="PRK05826.1"/>
    <property type="match status" value="1"/>
</dbReference>
<dbReference type="InterPro" id="IPR015793">
    <property type="entry name" value="Pyrv_Knase_brl"/>
</dbReference>
<dbReference type="NCBIfam" id="NF004978">
    <property type="entry name" value="PRK06354.1"/>
    <property type="match status" value="1"/>
</dbReference>
<dbReference type="InterPro" id="IPR015806">
    <property type="entry name" value="Pyrv_Knase_insert_dom_sf"/>
</dbReference>
<evidence type="ECO:0000313" key="23">
    <source>
        <dbReference type="Proteomes" id="UP000623172"/>
    </source>
</evidence>
<feature type="domain" description="Pyruvate kinase C-terminal" evidence="21">
    <location>
        <begin position="357"/>
        <end position="471"/>
    </location>
</feature>
<keyword evidence="12" id="KW-0067">ATP-binding</keyword>
<evidence type="ECO:0000256" key="15">
    <source>
        <dbReference type="ARBA" id="ARBA00023152"/>
    </source>
</evidence>
<dbReference type="Proteomes" id="UP000623172">
    <property type="component" value="Unassembled WGS sequence"/>
</dbReference>
<name>A0A926D4E8_9FIRM</name>
<comment type="pathway">
    <text evidence="3 18">Carbohydrate degradation; glycolysis; pyruvate from D-glyceraldehyde 3-phosphate: step 5/5.</text>
</comment>
<reference evidence="22" key="1">
    <citation type="submission" date="2020-08" db="EMBL/GenBank/DDBJ databases">
        <title>Genome public.</title>
        <authorList>
            <person name="Liu C."/>
            <person name="Sun Q."/>
        </authorList>
    </citation>
    <scope>NUCLEOTIDE SEQUENCE</scope>
    <source>
        <strain evidence="22">NSJ-53</strain>
    </source>
</reference>
<dbReference type="GO" id="GO:0000287">
    <property type="term" value="F:magnesium ion binding"/>
    <property type="evidence" value="ECO:0007669"/>
    <property type="project" value="UniProtKB-UniRule"/>
</dbReference>
<dbReference type="InterPro" id="IPR001697">
    <property type="entry name" value="Pyr_Knase"/>
</dbReference>
<keyword evidence="13 18" id="KW-0460">Magnesium</keyword>
<dbReference type="PROSITE" id="PS00110">
    <property type="entry name" value="PYRUVATE_KINASE"/>
    <property type="match status" value="1"/>
</dbReference>
<evidence type="ECO:0000256" key="14">
    <source>
        <dbReference type="ARBA" id="ARBA00022958"/>
    </source>
</evidence>
<dbReference type="Pfam" id="PF00224">
    <property type="entry name" value="PK"/>
    <property type="match status" value="1"/>
</dbReference>